<dbReference type="InterPro" id="IPR052547">
    <property type="entry name" value="Mito_Isobutyryl-CoADH"/>
</dbReference>
<dbReference type="GO" id="GO:0016627">
    <property type="term" value="F:oxidoreductase activity, acting on the CH-CH group of donors"/>
    <property type="evidence" value="ECO:0007669"/>
    <property type="project" value="InterPro"/>
</dbReference>
<dbReference type="PANTHER" id="PTHR43831:SF1">
    <property type="entry name" value="ISOBUTYRYL-COA DEHYDROGENASE, MITOCHONDRIAL"/>
    <property type="match status" value="1"/>
</dbReference>
<dbReference type="InterPro" id="IPR036250">
    <property type="entry name" value="AcylCo_DH-like_C"/>
</dbReference>
<keyword evidence="2" id="KW-0560">Oxidoreductase</keyword>
<dbReference type="CDD" id="cd00567">
    <property type="entry name" value="ACAD"/>
    <property type="match status" value="1"/>
</dbReference>
<dbReference type="InterPro" id="IPR009100">
    <property type="entry name" value="AcylCoA_DH/oxidase_NM_dom_sf"/>
</dbReference>
<dbReference type="AlphaFoldDB" id="A0A2P2CFP2"/>
<dbReference type="SUPFAM" id="SSF47203">
    <property type="entry name" value="Acyl-CoA dehydrogenase C-terminal domain-like"/>
    <property type="match status" value="1"/>
</dbReference>
<feature type="domain" description="Acyl-CoA dehydrogenase C-terminal" evidence="4">
    <location>
        <begin position="136"/>
        <end position="255"/>
    </location>
</feature>
<evidence type="ECO:0000313" key="5">
    <source>
        <dbReference type="EMBL" id="CUR60804.1"/>
    </source>
</evidence>
<dbReference type="PANTHER" id="PTHR43831">
    <property type="entry name" value="ISOBUTYRYL-COA DEHYDROGENASE"/>
    <property type="match status" value="1"/>
</dbReference>
<protein>
    <submittedName>
        <fullName evidence="5">Acyl-CoA dehydrogenase type 2 domain-containing protein</fullName>
    </submittedName>
</protein>
<dbReference type="Gene3D" id="2.40.110.10">
    <property type="entry name" value="Butyryl-CoA Dehydrogenase, subunit A, domain 2"/>
    <property type="match status" value="1"/>
</dbReference>
<reference evidence="5" key="1">
    <citation type="submission" date="2015-08" db="EMBL/GenBank/DDBJ databases">
        <authorList>
            <person name="Babu N.S."/>
            <person name="Beckwith C.J."/>
            <person name="Beseler K.G."/>
            <person name="Brison A."/>
            <person name="Carone J.V."/>
            <person name="Caskin T.P."/>
            <person name="Diamond M."/>
            <person name="Durham M.E."/>
            <person name="Foxe J.M."/>
            <person name="Go M."/>
            <person name="Henderson B.A."/>
            <person name="Jones I.B."/>
            <person name="McGettigan J.A."/>
            <person name="Micheletti S.J."/>
            <person name="Nasrallah M.E."/>
            <person name="Ortiz D."/>
            <person name="Piller C.R."/>
            <person name="Privatt S.R."/>
            <person name="Schneider S.L."/>
            <person name="Sharp S."/>
            <person name="Smith T.C."/>
            <person name="Stanton J.D."/>
            <person name="Ullery H.E."/>
            <person name="Wilson R.J."/>
            <person name="Serrano M.G."/>
            <person name="Buck G."/>
            <person name="Lee V."/>
            <person name="Wang Y."/>
            <person name="Carvalho R."/>
            <person name="Voegtly L."/>
            <person name="Shi R."/>
            <person name="Duckworth R."/>
            <person name="Johnson A."/>
            <person name="Loviza R."/>
            <person name="Walstead R."/>
            <person name="Shah Z."/>
            <person name="Kiflezghi M."/>
            <person name="Wade K."/>
            <person name="Ball S.L."/>
            <person name="Bradley K.W."/>
            <person name="Asai D.J."/>
            <person name="Bowman C.A."/>
            <person name="Russell D.A."/>
            <person name="Pope W.H."/>
            <person name="Jacobs-Sera D."/>
            <person name="Hendrix R.W."/>
            <person name="Hatfull G.F."/>
        </authorList>
    </citation>
    <scope>NUCLEOTIDE SEQUENCE</scope>
</reference>
<accession>A0A2P2CFP2</accession>
<dbReference type="Gene3D" id="1.20.140.10">
    <property type="entry name" value="Butyryl-CoA Dehydrogenase, subunit A, domain 3"/>
    <property type="match status" value="1"/>
</dbReference>
<gene>
    <name evidence="5" type="ORF">NOCA2850009</name>
</gene>
<organism evidence="5">
    <name type="scientific">metagenome</name>
    <dbReference type="NCBI Taxonomy" id="256318"/>
    <lineage>
        <taxon>unclassified sequences</taxon>
        <taxon>metagenomes</taxon>
    </lineage>
</organism>
<evidence type="ECO:0000259" key="4">
    <source>
        <dbReference type="Pfam" id="PF08028"/>
    </source>
</evidence>
<evidence type="ECO:0000259" key="3">
    <source>
        <dbReference type="Pfam" id="PF02770"/>
    </source>
</evidence>
<dbReference type="InterPro" id="IPR046373">
    <property type="entry name" value="Acyl-CoA_Oxase/DH_mid-dom_sf"/>
</dbReference>
<feature type="domain" description="Acyl-CoA oxidase/dehydrogenase middle" evidence="3">
    <location>
        <begin position="14"/>
        <end position="103"/>
    </location>
</feature>
<evidence type="ECO:0000256" key="2">
    <source>
        <dbReference type="ARBA" id="ARBA00023002"/>
    </source>
</evidence>
<dbReference type="InterPro" id="IPR006091">
    <property type="entry name" value="Acyl-CoA_Oxase/DH_mid-dom"/>
</dbReference>
<dbReference type="SUPFAM" id="SSF56645">
    <property type="entry name" value="Acyl-CoA dehydrogenase NM domain-like"/>
    <property type="match status" value="1"/>
</dbReference>
<keyword evidence="1" id="KW-0285">Flavoprotein</keyword>
<sequence length="281" mass="29626">MQGPALVNALRVEPELGTPSRGGLPATLARRDGDHWLLSGRKIYSTGGAGLSRMLVYARTDEESPRVGSFIVRPEQDGVVVQETWDHLGLRASRSDDVHLEDVVVSLGDVVGLNEPGGPRPGLDAVFGAWNALGLTSLYLGVADAATTWLAGFLHDRTPTSLGASLATLPRFQAAIGEIESSLRVAHRVVECAADGVDAGDATALADAGPAKLNGNRAAINAVEQALALTGNHGLSRANPLERHYRDVLCSRVHVPQDDQIVTAAGRSALDRHPHAPFQKG</sequence>
<proteinExistence type="predicted"/>
<name>A0A2P2CFP2_9ZZZZ</name>
<dbReference type="Pfam" id="PF08028">
    <property type="entry name" value="Acyl-CoA_dh_2"/>
    <property type="match status" value="1"/>
</dbReference>
<dbReference type="Pfam" id="PF02770">
    <property type="entry name" value="Acyl-CoA_dh_M"/>
    <property type="match status" value="1"/>
</dbReference>
<evidence type="ECO:0000256" key="1">
    <source>
        <dbReference type="ARBA" id="ARBA00022630"/>
    </source>
</evidence>
<dbReference type="InterPro" id="IPR013107">
    <property type="entry name" value="Acyl-CoA_DH_C"/>
</dbReference>
<dbReference type="EMBL" id="CZKA01000084">
    <property type="protein sequence ID" value="CUR60804.1"/>
    <property type="molecule type" value="Genomic_DNA"/>
</dbReference>